<reference evidence="1" key="1">
    <citation type="submission" date="2021-02" db="EMBL/GenBank/DDBJ databases">
        <authorList>
            <person name="Dougan E. K."/>
            <person name="Rhodes N."/>
            <person name="Thang M."/>
            <person name="Chan C."/>
        </authorList>
    </citation>
    <scope>NUCLEOTIDE SEQUENCE</scope>
</reference>
<comment type="caution">
    <text evidence="1">The sequence shown here is derived from an EMBL/GenBank/DDBJ whole genome shotgun (WGS) entry which is preliminary data.</text>
</comment>
<dbReference type="OrthoDB" id="445412at2759"/>
<organism evidence="1 2">
    <name type="scientific">Symbiodinium natans</name>
    <dbReference type="NCBI Taxonomy" id="878477"/>
    <lineage>
        <taxon>Eukaryota</taxon>
        <taxon>Sar</taxon>
        <taxon>Alveolata</taxon>
        <taxon>Dinophyceae</taxon>
        <taxon>Suessiales</taxon>
        <taxon>Symbiodiniaceae</taxon>
        <taxon>Symbiodinium</taxon>
    </lineage>
</organism>
<accession>A0A812TFQ6</accession>
<protein>
    <submittedName>
        <fullName evidence="1">Uncharacterized protein</fullName>
    </submittedName>
</protein>
<keyword evidence="2" id="KW-1185">Reference proteome</keyword>
<dbReference type="AlphaFoldDB" id="A0A812TFQ6"/>
<dbReference type="EMBL" id="CAJNDS010002556">
    <property type="protein sequence ID" value="CAE7524706.1"/>
    <property type="molecule type" value="Genomic_DNA"/>
</dbReference>
<name>A0A812TFQ6_9DINO</name>
<gene>
    <name evidence="1" type="ORF">SNAT2548_LOCUS29368</name>
</gene>
<dbReference type="Proteomes" id="UP000604046">
    <property type="component" value="Unassembled WGS sequence"/>
</dbReference>
<sequence length="184" mass="20776">MSGWDWDECHQRALALQCSYLEGACLADWVLQSLSKGMLQDYAATAVLFHAAADDRAIVELMARQREPCNVGMQRRYDPNVLEAKLGYKFGAYALSTKAQLMPNIAVYCRTPLYVGGVSVDVHVINSVPYNFDDPSEPDYQHFFPMDDDKWAALVLRMKRVWSTIFQCARHLGGLVSRFLGGYP</sequence>
<proteinExistence type="predicted"/>
<evidence type="ECO:0000313" key="1">
    <source>
        <dbReference type="EMBL" id="CAE7524706.1"/>
    </source>
</evidence>
<evidence type="ECO:0000313" key="2">
    <source>
        <dbReference type="Proteomes" id="UP000604046"/>
    </source>
</evidence>